<feature type="active site" description="Phosphoserine intermediate" evidence="14">
    <location>
        <position position="106"/>
    </location>
</feature>
<dbReference type="EMBL" id="BAAAZE010000012">
    <property type="protein sequence ID" value="GAA4029219.1"/>
    <property type="molecule type" value="Genomic_DNA"/>
</dbReference>
<comment type="similarity">
    <text evidence="4 14 15">Belongs to the APS kinase family.</text>
</comment>
<evidence type="ECO:0000256" key="6">
    <source>
        <dbReference type="ARBA" id="ARBA00018163"/>
    </source>
</evidence>
<evidence type="ECO:0000256" key="1">
    <source>
        <dbReference type="ARBA" id="ARBA00001823"/>
    </source>
</evidence>
<keyword evidence="10 14" id="KW-0067">ATP-binding</keyword>
<evidence type="ECO:0000256" key="12">
    <source>
        <dbReference type="ARBA" id="ARBA00031393"/>
    </source>
</evidence>
<dbReference type="Proteomes" id="UP001501353">
    <property type="component" value="Unassembled WGS sequence"/>
</dbReference>
<evidence type="ECO:0000259" key="16">
    <source>
        <dbReference type="Pfam" id="PF01583"/>
    </source>
</evidence>
<evidence type="ECO:0000256" key="3">
    <source>
        <dbReference type="ARBA" id="ARBA00004806"/>
    </source>
</evidence>
<proteinExistence type="inferred from homology"/>
<evidence type="ECO:0000256" key="5">
    <source>
        <dbReference type="ARBA" id="ARBA00012121"/>
    </source>
</evidence>
<dbReference type="SUPFAM" id="SSF52540">
    <property type="entry name" value="P-loop containing nucleoside triphosphate hydrolases"/>
    <property type="match status" value="1"/>
</dbReference>
<evidence type="ECO:0000256" key="15">
    <source>
        <dbReference type="RuleBase" id="RU004347"/>
    </source>
</evidence>
<comment type="function">
    <text evidence="2 14 15">Catalyzes the synthesis of activated sulfate.</text>
</comment>
<keyword evidence="8 14" id="KW-0547">Nucleotide-binding</keyword>
<gene>
    <name evidence="14" type="primary">cysC</name>
    <name evidence="17" type="ORF">GCM10022212_29210</name>
</gene>
<evidence type="ECO:0000256" key="14">
    <source>
        <dbReference type="HAMAP-Rule" id="MF_00065"/>
    </source>
</evidence>
<sequence length="197" mass="21132">MERQIVWQDGQASAAQHATLLGQQAVTLWLTGLSASGKSILAYALEQQLHGLGRACYVLDGDNVRHGLNRDLGFSEQDRAETSRRIAEVARLMNQAGLIVITAFISRSRADRAMARDIIGADNFREVSVSTSLAVCEARDPKGLYLKARSGQLAGCTGVSSPYEASESPALSIDTAQVPVDVAVRQMMQLIGMSPAT</sequence>
<dbReference type="Gene3D" id="3.40.50.300">
    <property type="entry name" value="P-loop containing nucleotide triphosphate hydrolases"/>
    <property type="match status" value="1"/>
</dbReference>
<evidence type="ECO:0000256" key="8">
    <source>
        <dbReference type="ARBA" id="ARBA00022741"/>
    </source>
</evidence>
<name>A0ABP7TPA0_9BURK</name>
<dbReference type="RefSeq" id="WP_344764221.1">
    <property type="nucleotide sequence ID" value="NZ_BAAAZE010000012.1"/>
</dbReference>
<evidence type="ECO:0000256" key="10">
    <source>
        <dbReference type="ARBA" id="ARBA00022840"/>
    </source>
</evidence>
<dbReference type="NCBIfam" id="TIGR00455">
    <property type="entry name" value="apsK"/>
    <property type="match status" value="1"/>
</dbReference>
<evidence type="ECO:0000313" key="18">
    <source>
        <dbReference type="Proteomes" id="UP001501353"/>
    </source>
</evidence>
<dbReference type="PANTHER" id="PTHR11055">
    <property type="entry name" value="BIFUNCTIONAL 3'-PHOSPHOADENOSINE 5'-PHOSPHOSULFATE SYNTHASE"/>
    <property type="match status" value="1"/>
</dbReference>
<feature type="binding site" evidence="14">
    <location>
        <begin position="32"/>
        <end position="39"/>
    </location>
    <ligand>
        <name>ATP</name>
        <dbReference type="ChEBI" id="CHEBI:30616"/>
    </ligand>
</feature>
<keyword evidence="14" id="KW-0597">Phosphoprotein</keyword>
<dbReference type="CDD" id="cd02027">
    <property type="entry name" value="APSK"/>
    <property type="match status" value="1"/>
</dbReference>
<evidence type="ECO:0000256" key="4">
    <source>
        <dbReference type="ARBA" id="ARBA00007008"/>
    </source>
</evidence>
<dbReference type="HAMAP" id="MF_00065">
    <property type="entry name" value="Adenylyl_sulf_kinase"/>
    <property type="match status" value="1"/>
</dbReference>
<dbReference type="InterPro" id="IPR002891">
    <property type="entry name" value="APS"/>
</dbReference>
<feature type="domain" description="APS kinase" evidence="16">
    <location>
        <begin position="25"/>
        <end position="174"/>
    </location>
</feature>
<keyword evidence="9 14" id="KW-0418">Kinase</keyword>
<evidence type="ECO:0000256" key="13">
    <source>
        <dbReference type="ARBA" id="ARBA00031464"/>
    </source>
</evidence>
<dbReference type="Pfam" id="PF01583">
    <property type="entry name" value="APS_kinase"/>
    <property type="match status" value="1"/>
</dbReference>
<dbReference type="InterPro" id="IPR027417">
    <property type="entry name" value="P-loop_NTPase"/>
</dbReference>
<comment type="catalytic activity">
    <reaction evidence="1 14 15">
        <text>adenosine 5'-phosphosulfate + ATP = 3'-phosphoadenylyl sulfate + ADP + H(+)</text>
        <dbReference type="Rhea" id="RHEA:24152"/>
        <dbReference type="ChEBI" id="CHEBI:15378"/>
        <dbReference type="ChEBI" id="CHEBI:30616"/>
        <dbReference type="ChEBI" id="CHEBI:58243"/>
        <dbReference type="ChEBI" id="CHEBI:58339"/>
        <dbReference type="ChEBI" id="CHEBI:456216"/>
        <dbReference type="EC" id="2.7.1.25"/>
    </reaction>
</comment>
<keyword evidence="7 14" id="KW-0808">Transferase</keyword>
<dbReference type="PANTHER" id="PTHR11055:SF63">
    <property type="entry name" value="ADENYLYL-SULFATE KINASE 1, CHLOROPLASTIC"/>
    <property type="match status" value="1"/>
</dbReference>
<evidence type="ECO:0000256" key="2">
    <source>
        <dbReference type="ARBA" id="ARBA00002632"/>
    </source>
</evidence>
<evidence type="ECO:0000256" key="11">
    <source>
        <dbReference type="ARBA" id="ARBA00029724"/>
    </source>
</evidence>
<comment type="caution">
    <text evidence="17">The sequence shown here is derived from an EMBL/GenBank/DDBJ whole genome shotgun (WGS) entry which is preliminary data.</text>
</comment>
<reference evidence="18" key="1">
    <citation type="journal article" date="2019" name="Int. J. Syst. Evol. Microbiol.">
        <title>The Global Catalogue of Microorganisms (GCM) 10K type strain sequencing project: providing services to taxonomists for standard genome sequencing and annotation.</title>
        <authorList>
            <consortium name="The Broad Institute Genomics Platform"/>
            <consortium name="The Broad Institute Genome Sequencing Center for Infectious Disease"/>
            <person name="Wu L."/>
            <person name="Ma J."/>
        </authorList>
    </citation>
    <scope>NUCLEOTIDE SEQUENCE [LARGE SCALE GENOMIC DNA]</scope>
    <source>
        <strain evidence="18">JCM 16673</strain>
    </source>
</reference>
<keyword evidence="18" id="KW-1185">Reference proteome</keyword>
<accession>A0ABP7TPA0</accession>
<comment type="pathway">
    <text evidence="3 14 15">Sulfur metabolism; hydrogen sulfide biosynthesis; sulfite from sulfate: step 2/3.</text>
</comment>
<evidence type="ECO:0000313" key="17">
    <source>
        <dbReference type="EMBL" id="GAA4029219.1"/>
    </source>
</evidence>
<evidence type="ECO:0000256" key="7">
    <source>
        <dbReference type="ARBA" id="ARBA00022679"/>
    </source>
</evidence>
<protein>
    <recommendedName>
        <fullName evidence="6 14">Adenylyl-sulfate kinase</fullName>
        <ecNumber evidence="5 14">2.7.1.25</ecNumber>
    </recommendedName>
    <alternativeName>
        <fullName evidence="12 14">APS kinase</fullName>
    </alternativeName>
    <alternativeName>
        <fullName evidence="13 14">ATP adenosine-5'-phosphosulfate 3'-phosphotransferase</fullName>
    </alternativeName>
    <alternativeName>
        <fullName evidence="11 14">Adenosine-5'-phosphosulfate kinase</fullName>
    </alternativeName>
</protein>
<evidence type="ECO:0000256" key="9">
    <source>
        <dbReference type="ARBA" id="ARBA00022777"/>
    </source>
</evidence>
<dbReference type="EC" id="2.7.1.25" evidence="5 14"/>
<dbReference type="NCBIfam" id="NF003013">
    <property type="entry name" value="PRK03846.1"/>
    <property type="match status" value="1"/>
</dbReference>
<dbReference type="InterPro" id="IPR059117">
    <property type="entry name" value="APS_kinase_dom"/>
</dbReference>
<organism evidence="17 18">
    <name type="scientific">Actimicrobium antarcticum</name>
    <dbReference type="NCBI Taxonomy" id="1051899"/>
    <lineage>
        <taxon>Bacteria</taxon>
        <taxon>Pseudomonadati</taxon>
        <taxon>Pseudomonadota</taxon>
        <taxon>Betaproteobacteria</taxon>
        <taxon>Burkholderiales</taxon>
        <taxon>Oxalobacteraceae</taxon>
        <taxon>Actimicrobium</taxon>
    </lineage>
</organism>